<comment type="caution">
    <text evidence="2">The sequence shown here is derived from an EMBL/GenBank/DDBJ whole genome shotgun (WGS) entry which is preliminary data.</text>
</comment>
<proteinExistence type="predicted"/>
<feature type="compositionally biased region" description="Basic and acidic residues" evidence="1">
    <location>
        <begin position="14"/>
        <end position="24"/>
    </location>
</feature>
<evidence type="ECO:0000313" key="3">
    <source>
        <dbReference type="Proteomes" id="UP001589747"/>
    </source>
</evidence>
<dbReference type="EMBL" id="JBHMDO010000039">
    <property type="protein sequence ID" value="MFB9329016.1"/>
    <property type="molecule type" value="Genomic_DNA"/>
</dbReference>
<reference evidence="2 3" key="1">
    <citation type="submission" date="2024-09" db="EMBL/GenBank/DDBJ databases">
        <authorList>
            <person name="Sun Q."/>
            <person name="Mori K."/>
        </authorList>
    </citation>
    <scope>NUCLEOTIDE SEQUENCE [LARGE SCALE GENOMIC DNA]</scope>
    <source>
        <strain evidence="2 3">TISTR 2452</strain>
    </source>
</reference>
<name>A0ABV5KUX2_9BACL</name>
<organism evidence="2 3">
    <name type="scientific">Paenibacillus aurantiacus</name>
    <dbReference type="NCBI Taxonomy" id="1936118"/>
    <lineage>
        <taxon>Bacteria</taxon>
        <taxon>Bacillati</taxon>
        <taxon>Bacillota</taxon>
        <taxon>Bacilli</taxon>
        <taxon>Bacillales</taxon>
        <taxon>Paenibacillaceae</taxon>
        <taxon>Paenibacillus</taxon>
    </lineage>
</organism>
<dbReference type="Proteomes" id="UP001589747">
    <property type="component" value="Unassembled WGS sequence"/>
</dbReference>
<evidence type="ECO:0000256" key="1">
    <source>
        <dbReference type="SAM" id="MobiDB-lite"/>
    </source>
</evidence>
<keyword evidence="3" id="KW-1185">Reference proteome</keyword>
<gene>
    <name evidence="2" type="ORF">ACFFSY_24030</name>
</gene>
<dbReference type="InterPro" id="IPR025097">
    <property type="entry name" value="DUF4023"/>
</dbReference>
<dbReference type="Pfam" id="PF13215">
    <property type="entry name" value="DUF4023"/>
    <property type="match status" value="1"/>
</dbReference>
<feature type="region of interest" description="Disordered" evidence="1">
    <location>
        <begin position="1"/>
        <end position="48"/>
    </location>
</feature>
<dbReference type="RefSeq" id="WP_377498887.1">
    <property type="nucleotide sequence ID" value="NZ_JBHMDO010000039.1"/>
</dbReference>
<accession>A0ABV5KUX2</accession>
<evidence type="ECO:0000313" key="2">
    <source>
        <dbReference type="EMBL" id="MFB9329016.1"/>
    </source>
</evidence>
<feature type="compositionally biased region" description="Polar residues" evidence="1">
    <location>
        <begin position="1"/>
        <end position="11"/>
    </location>
</feature>
<feature type="compositionally biased region" description="Polar residues" evidence="1">
    <location>
        <begin position="34"/>
        <end position="48"/>
    </location>
</feature>
<protein>
    <submittedName>
        <fullName evidence="2">DUF4023 domain-containing protein</fullName>
    </submittedName>
</protein>
<sequence length="48" mass="5150">MSESMNGSTSDFVAKVHDTQEKALKNKANHGKGTPSSKLPTKQHANNP</sequence>